<dbReference type="GO" id="GO:0022857">
    <property type="term" value="F:transmembrane transporter activity"/>
    <property type="evidence" value="ECO:0007669"/>
    <property type="project" value="InterPro"/>
</dbReference>
<dbReference type="InterPro" id="IPR020846">
    <property type="entry name" value="MFS_dom"/>
</dbReference>
<dbReference type="Gene3D" id="1.20.1250.20">
    <property type="entry name" value="MFS general substrate transporter like domains"/>
    <property type="match status" value="1"/>
</dbReference>
<feature type="transmembrane region" description="Helical" evidence="8">
    <location>
        <begin position="133"/>
        <end position="154"/>
    </location>
</feature>
<keyword evidence="3" id="KW-1003">Cell membrane</keyword>
<evidence type="ECO:0000256" key="2">
    <source>
        <dbReference type="ARBA" id="ARBA00022448"/>
    </source>
</evidence>
<feature type="transmembrane region" description="Helical" evidence="8">
    <location>
        <begin position="67"/>
        <end position="91"/>
    </location>
</feature>
<evidence type="ECO:0000256" key="7">
    <source>
        <dbReference type="ARBA" id="ARBA00023136"/>
    </source>
</evidence>
<keyword evidence="6 8" id="KW-1133">Transmembrane helix</keyword>
<keyword evidence="5 8" id="KW-0812">Transmembrane</keyword>
<name>G5S4N1_SALET</name>
<keyword evidence="4" id="KW-0997">Cell inner membrane</keyword>
<dbReference type="EMBL" id="AFCW01002352">
    <property type="protein sequence ID" value="EHC96843.1"/>
    <property type="molecule type" value="Genomic_DNA"/>
</dbReference>
<comment type="subcellular location">
    <subcellularLocation>
        <location evidence="1">Cell inner membrane</location>
        <topology evidence="1">Multi-pass membrane protein</topology>
    </subcellularLocation>
</comment>
<feature type="domain" description="Major facilitator superfamily (MFS) profile" evidence="9">
    <location>
        <begin position="1"/>
        <end position="159"/>
    </location>
</feature>
<evidence type="ECO:0000256" key="1">
    <source>
        <dbReference type="ARBA" id="ARBA00004429"/>
    </source>
</evidence>
<proteinExistence type="predicted"/>
<evidence type="ECO:0000256" key="5">
    <source>
        <dbReference type="ARBA" id="ARBA00022692"/>
    </source>
</evidence>
<evidence type="ECO:0000256" key="8">
    <source>
        <dbReference type="SAM" id="Phobius"/>
    </source>
</evidence>
<dbReference type="GO" id="GO:0005886">
    <property type="term" value="C:plasma membrane"/>
    <property type="evidence" value="ECO:0007669"/>
    <property type="project" value="UniProtKB-SubCell"/>
</dbReference>
<feature type="transmembrane region" description="Helical" evidence="8">
    <location>
        <begin position="103"/>
        <end position="127"/>
    </location>
</feature>
<gene>
    <name evidence="10" type="ORF">LTSEURB_6421</name>
</gene>
<dbReference type="PATRIC" id="fig|913084.3.peg.4774"/>
<protein>
    <submittedName>
        <fullName evidence="10">Putative sugar transporter</fullName>
    </submittedName>
</protein>
<comment type="caution">
    <text evidence="10">The sequence shown here is derived from an EMBL/GenBank/DDBJ whole genome shotgun (WGS) entry which is preliminary data.</text>
</comment>
<keyword evidence="2" id="KW-0813">Transport</keyword>
<keyword evidence="10" id="KW-0762">Sugar transport</keyword>
<dbReference type="AlphaFoldDB" id="G5S4N1"/>
<dbReference type="SUPFAM" id="SSF103473">
    <property type="entry name" value="MFS general substrate transporter"/>
    <property type="match status" value="1"/>
</dbReference>
<evidence type="ECO:0000256" key="3">
    <source>
        <dbReference type="ARBA" id="ARBA00022475"/>
    </source>
</evidence>
<dbReference type="PROSITE" id="PS50850">
    <property type="entry name" value="MFS"/>
    <property type="match status" value="1"/>
</dbReference>
<keyword evidence="7 8" id="KW-0472">Membrane</keyword>
<feature type="transmembrane region" description="Helical" evidence="8">
    <location>
        <begin position="14"/>
        <end position="35"/>
    </location>
</feature>
<sequence>MVVNSLGYTGFSKALVSSLPYLTAVILAIPISWISDKTQKRVLIASLGLLIPGVMLFLLPFVDAPGFKITLITLAMGYYAASFTPNIWSIIQSNVKPHAIGPASGIINGIGAGGGGTLAGLMVGYFYRTTGSYMQGFMVLGCIVILGGASLLIYGRIRAHHARR</sequence>
<evidence type="ECO:0000259" key="9">
    <source>
        <dbReference type="PROSITE" id="PS50850"/>
    </source>
</evidence>
<evidence type="ECO:0000313" key="11">
    <source>
        <dbReference type="Proteomes" id="UP000004776"/>
    </source>
</evidence>
<accession>G5S4N1</accession>
<reference evidence="10 11" key="1">
    <citation type="journal article" date="2011" name="BMC Genomics">
        <title>Genome sequencing reveals diversification of virulence factor content and possible host adaptation in distinct subpopulations of Salmonella enterica.</title>
        <authorList>
            <person name="den Bakker H.C."/>
            <person name="Moreno Switt A.I."/>
            <person name="Govoni G."/>
            <person name="Cummings C.A."/>
            <person name="Ranieri M.L."/>
            <person name="Degoricija L."/>
            <person name="Hoelzer K."/>
            <person name="Rodriguez-Rivera L.D."/>
            <person name="Brown S."/>
            <person name="Bolchacova E."/>
            <person name="Furtado M.R."/>
            <person name="Wiedmann M."/>
        </authorList>
    </citation>
    <scope>NUCLEOTIDE SEQUENCE [LARGE SCALE GENOMIC DNA]</scope>
    <source>
        <strain evidence="10 11">R8-2977</strain>
    </source>
</reference>
<dbReference type="Proteomes" id="UP000004776">
    <property type="component" value="Unassembled WGS sequence"/>
</dbReference>
<evidence type="ECO:0000313" key="10">
    <source>
        <dbReference type="EMBL" id="EHC96843.1"/>
    </source>
</evidence>
<dbReference type="InterPro" id="IPR011701">
    <property type="entry name" value="MFS"/>
</dbReference>
<feature type="transmembrane region" description="Helical" evidence="8">
    <location>
        <begin position="42"/>
        <end position="61"/>
    </location>
</feature>
<dbReference type="PANTHER" id="PTHR43791">
    <property type="entry name" value="PERMEASE-RELATED"/>
    <property type="match status" value="1"/>
</dbReference>
<dbReference type="Pfam" id="PF07690">
    <property type="entry name" value="MFS_1"/>
    <property type="match status" value="1"/>
</dbReference>
<organism evidence="10 11">
    <name type="scientific">Salmonella enterica subsp. enterica serovar Urbana str. R8-2977</name>
    <dbReference type="NCBI Taxonomy" id="913084"/>
    <lineage>
        <taxon>Bacteria</taxon>
        <taxon>Pseudomonadati</taxon>
        <taxon>Pseudomonadota</taxon>
        <taxon>Gammaproteobacteria</taxon>
        <taxon>Enterobacterales</taxon>
        <taxon>Enterobacteriaceae</taxon>
        <taxon>Salmonella</taxon>
    </lineage>
</organism>
<evidence type="ECO:0000256" key="6">
    <source>
        <dbReference type="ARBA" id="ARBA00022989"/>
    </source>
</evidence>
<dbReference type="PANTHER" id="PTHR43791:SF36">
    <property type="entry name" value="TRANSPORTER, PUTATIVE (AFU_ORTHOLOGUE AFUA_6G08340)-RELATED"/>
    <property type="match status" value="1"/>
</dbReference>
<dbReference type="InterPro" id="IPR036259">
    <property type="entry name" value="MFS_trans_sf"/>
</dbReference>
<evidence type="ECO:0000256" key="4">
    <source>
        <dbReference type="ARBA" id="ARBA00022519"/>
    </source>
</evidence>